<dbReference type="PROSITE" id="PS01357">
    <property type="entry name" value="ZF_ZZ_1"/>
    <property type="match status" value="1"/>
</dbReference>
<evidence type="ECO:0000256" key="4">
    <source>
        <dbReference type="PROSITE-ProRule" id="PRU00228"/>
    </source>
</evidence>
<proteinExistence type="predicted"/>
<dbReference type="InterPro" id="IPR000433">
    <property type="entry name" value="Znf_ZZ"/>
</dbReference>
<dbReference type="SUPFAM" id="SSF57850">
    <property type="entry name" value="RING/U-box"/>
    <property type="match status" value="1"/>
</dbReference>
<reference evidence="7 8" key="1">
    <citation type="journal article" date="2014" name="Nature">
        <title>The genome of the recently domesticated crop plant sugar beet (Beta vulgaris).</title>
        <authorList>
            <person name="Dohm J.C."/>
            <person name="Minoche A.E."/>
            <person name="Holtgrawe D."/>
            <person name="Capella-Gutierrez S."/>
            <person name="Zakrzewski F."/>
            <person name="Tafer H."/>
            <person name="Rupp O."/>
            <person name="Sorensen T.R."/>
            <person name="Stracke R."/>
            <person name="Reinhardt R."/>
            <person name="Goesmann A."/>
            <person name="Kraft T."/>
            <person name="Schulz B."/>
            <person name="Stadler P.F."/>
            <person name="Schmidt T."/>
            <person name="Gabaldon T."/>
            <person name="Lehrach H."/>
            <person name="Weisshaar B."/>
            <person name="Himmelbauer H."/>
        </authorList>
    </citation>
    <scope>NUCLEOTIDE SEQUENCE [LARGE SCALE GENOMIC DNA]</scope>
    <source>
        <tissue evidence="7">Taproot</tissue>
    </source>
</reference>
<evidence type="ECO:0000259" key="6">
    <source>
        <dbReference type="PROSITE" id="PS50135"/>
    </source>
</evidence>
<dbReference type="InterPro" id="IPR043145">
    <property type="entry name" value="Znf_ZZ_sf"/>
</dbReference>
<feature type="domain" description="ZZ-type" evidence="6">
    <location>
        <begin position="14"/>
        <end position="73"/>
    </location>
</feature>
<evidence type="ECO:0000313" key="8">
    <source>
        <dbReference type="Proteomes" id="UP000035740"/>
    </source>
</evidence>
<dbReference type="PROSITE" id="PS50135">
    <property type="entry name" value="ZF_ZZ_2"/>
    <property type="match status" value="1"/>
</dbReference>
<evidence type="ECO:0000313" key="7">
    <source>
        <dbReference type="EMBL" id="KMS64678.1"/>
    </source>
</evidence>
<protein>
    <recommendedName>
        <fullName evidence="6">ZZ-type domain-containing protein</fullName>
    </recommendedName>
</protein>
<dbReference type="Pfam" id="PF00569">
    <property type="entry name" value="ZZ"/>
    <property type="match status" value="1"/>
</dbReference>
<dbReference type="GO" id="GO:0008270">
    <property type="term" value="F:zinc ion binding"/>
    <property type="evidence" value="ECO:0007669"/>
    <property type="project" value="UniProtKB-KW"/>
</dbReference>
<name>A0A0J7YNH2_BETVV</name>
<dbReference type="EMBL" id="KQ125836">
    <property type="protein sequence ID" value="KMS64678.1"/>
    <property type="molecule type" value="Genomic_DNA"/>
</dbReference>
<accession>A0A0J7YNH2</accession>
<dbReference type="AlphaFoldDB" id="A0A0J7YNH2"/>
<dbReference type="Gene3D" id="3.30.60.90">
    <property type="match status" value="1"/>
</dbReference>
<dbReference type="Gramene" id="KMS64678">
    <property type="protein sequence ID" value="KMS64678"/>
    <property type="gene ID" value="BVRB_017810"/>
</dbReference>
<keyword evidence="1" id="KW-0479">Metal-binding</keyword>
<evidence type="ECO:0000256" key="2">
    <source>
        <dbReference type="ARBA" id="ARBA00022771"/>
    </source>
</evidence>
<keyword evidence="3" id="KW-0862">Zinc</keyword>
<sequence length="100" mass="10978">MTTIFNSAVRSVPGTRYRCDLCDTCPIIGPRYHCAHPDCVDFDLCAACYGAGDFVGSTHRTTHDVMMIPDNSISQRQPHISISGPSGANVRLARRRSSQH</sequence>
<dbReference type="Proteomes" id="UP000035740">
    <property type="component" value="Unassembled WGS sequence"/>
</dbReference>
<dbReference type="SMART" id="SM00291">
    <property type="entry name" value="ZnF_ZZ"/>
    <property type="match status" value="1"/>
</dbReference>
<organism evidence="7 8">
    <name type="scientific">Beta vulgaris subsp. vulgaris</name>
    <name type="common">Beet</name>
    <dbReference type="NCBI Taxonomy" id="3555"/>
    <lineage>
        <taxon>Eukaryota</taxon>
        <taxon>Viridiplantae</taxon>
        <taxon>Streptophyta</taxon>
        <taxon>Embryophyta</taxon>
        <taxon>Tracheophyta</taxon>
        <taxon>Spermatophyta</taxon>
        <taxon>Magnoliopsida</taxon>
        <taxon>eudicotyledons</taxon>
        <taxon>Gunneridae</taxon>
        <taxon>Pentapetalae</taxon>
        <taxon>Caryophyllales</taxon>
        <taxon>Chenopodiaceae</taxon>
        <taxon>Betoideae</taxon>
        <taxon>Beta</taxon>
    </lineage>
</organism>
<keyword evidence="8" id="KW-1185">Reference proteome</keyword>
<feature type="compositionally biased region" description="Polar residues" evidence="5">
    <location>
        <begin position="75"/>
        <end position="86"/>
    </location>
</feature>
<evidence type="ECO:0000256" key="3">
    <source>
        <dbReference type="ARBA" id="ARBA00022833"/>
    </source>
</evidence>
<gene>
    <name evidence="7" type="ORF">BVRB_017810</name>
</gene>
<keyword evidence="2 4" id="KW-0863">Zinc-finger</keyword>
<dbReference type="OrthoDB" id="20473at2759"/>
<feature type="region of interest" description="Disordered" evidence="5">
    <location>
        <begin position="75"/>
        <end position="100"/>
    </location>
</feature>
<evidence type="ECO:0000256" key="1">
    <source>
        <dbReference type="ARBA" id="ARBA00022723"/>
    </source>
</evidence>
<evidence type="ECO:0000256" key="5">
    <source>
        <dbReference type="SAM" id="MobiDB-lite"/>
    </source>
</evidence>